<gene>
    <name evidence="16" type="ORF">EG244_13935</name>
</gene>
<dbReference type="AlphaFoldDB" id="A0A3P3DES2"/>
<evidence type="ECO:0000313" key="17">
    <source>
        <dbReference type="Proteomes" id="UP000282125"/>
    </source>
</evidence>
<evidence type="ECO:0000256" key="10">
    <source>
        <dbReference type="ARBA" id="ARBA00023002"/>
    </source>
</evidence>
<dbReference type="RefSeq" id="WP_124965600.1">
    <property type="nucleotide sequence ID" value="NZ_RRAZ01000021.1"/>
</dbReference>
<evidence type="ECO:0000313" key="16">
    <source>
        <dbReference type="EMBL" id="RRH72770.1"/>
    </source>
</evidence>
<comment type="subcellular location">
    <subcellularLocation>
        <location evidence="1">Cell membrane</location>
        <topology evidence="1">Multi-pass membrane protein</topology>
    </subcellularLocation>
</comment>
<evidence type="ECO:0000256" key="2">
    <source>
        <dbReference type="ARBA" id="ARBA00005073"/>
    </source>
</evidence>
<organism evidence="16 17">
    <name type="scientific">Falsigemmobacter faecalis</name>
    <dbReference type="NCBI Taxonomy" id="2488730"/>
    <lineage>
        <taxon>Bacteria</taxon>
        <taxon>Pseudomonadati</taxon>
        <taxon>Pseudomonadota</taxon>
        <taxon>Alphaproteobacteria</taxon>
        <taxon>Rhodobacterales</taxon>
        <taxon>Paracoccaceae</taxon>
        <taxon>Falsigemmobacter</taxon>
    </lineage>
</organism>
<feature type="transmembrane region" description="Helical" evidence="15">
    <location>
        <begin position="48"/>
        <end position="72"/>
    </location>
</feature>
<name>A0A3P3DES2_9RHOB</name>
<evidence type="ECO:0000256" key="4">
    <source>
        <dbReference type="ARBA" id="ARBA00017504"/>
    </source>
</evidence>
<dbReference type="PIRSF" id="PIRSF004638">
    <property type="entry name" value="UCP004638"/>
    <property type="match status" value="1"/>
</dbReference>
<evidence type="ECO:0000256" key="15">
    <source>
        <dbReference type="SAM" id="Phobius"/>
    </source>
</evidence>
<evidence type="ECO:0000256" key="8">
    <source>
        <dbReference type="ARBA" id="ARBA00022723"/>
    </source>
</evidence>
<accession>A0A3P3DES2</accession>
<comment type="function">
    <text evidence="14">Catalyzes the oxidation of protoporphyrinogen IX to protoporphyrin IX.</text>
</comment>
<dbReference type="Pfam" id="PF03653">
    <property type="entry name" value="UPF0093"/>
    <property type="match status" value="1"/>
</dbReference>
<comment type="catalytic activity">
    <reaction evidence="13 14">
        <text>protoporphyrinogen IX + 3 A = protoporphyrin IX + 3 AH2</text>
        <dbReference type="Rhea" id="RHEA:62000"/>
        <dbReference type="ChEBI" id="CHEBI:13193"/>
        <dbReference type="ChEBI" id="CHEBI:17499"/>
        <dbReference type="ChEBI" id="CHEBI:57306"/>
        <dbReference type="ChEBI" id="CHEBI:57307"/>
    </reaction>
</comment>
<evidence type="ECO:0000256" key="13">
    <source>
        <dbReference type="ARBA" id="ARBA00048390"/>
    </source>
</evidence>
<comment type="caution">
    <text evidence="16">The sequence shown here is derived from an EMBL/GenBank/DDBJ whole genome shotgun (WGS) entry which is preliminary data.</text>
</comment>
<sequence length="158" mass="17154">MIAALKFLHIAGLICWCAALIALPLLLQGHGAARGQRQYDRFRLLTHIGYIGFATPAALVTVAAGTALIFAAGIFEPWLIIKLGFVAAMVMIHIWFGHMIQRSGEERRSRWRAAPLAGLVVVMPLMAVVLGLVLLKPAPGPFRDLIPAQFLSPRVSPP</sequence>
<evidence type="ECO:0000256" key="9">
    <source>
        <dbReference type="ARBA" id="ARBA00022989"/>
    </source>
</evidence>
<dbReference type="PANTHER" id="PTHR40255">
    <property type="entry name" value="UPF0093 MEMBRANE PROTEIN SLR1790"/>
    <property type="match status" value="1"/>
</dbReference>
<evidence type="ECO:0000256" key="7">
    <source>
        <dbReference type="ARBA" id="ARBA00022692"/>
    </source>
</evidence>
<keyword evidence="11 14" id="KW-0408">Iron</keyword>
<keyword evidence="7 15" id="KW-0812">Transmembrane</keyword>
<keyword evidence="12 14" id="KW-0472">Membrane</keyword>
<dbReference type="InterPro" id="IPR005265">
    <property type="entry name" value="HemJ-like"/>
</dbReference>
<dbReference type="GO" id="GO:0005886">
    <property type="term" value="C:plasma membrane"/>
    <property type="evidence" value="ECO:0007669"/>
    <property type="project" value="UniProtKB-SubCell"/>
</dbReference>
<evidence type="ECO:0000256" key="11">
    <source>
        <dbReference type="ARBA" id="ARBA00023004"/>
    </source>
</evidence>
<feature type="transmembrane region" description="Helical" evidence="15">
    <location>
        <begin position="78"/>
        <end position="96"/>
    </location>
</feature>
<keyword evidence="9 15" id="KW-1133">Transmembrane helix</keyword>
<feature type="transmembrane region" description="Helical" evidence="15">
    <location>
        <begin position="6"/>
        <end position="27"/>
    </location>
</feature>
<reference evidence="16 17" key="1">
    <citation type="submission" date="2018-11" db="EMBL/GenBank/DDBJ databases">
        <title>Gemmobacter sp. nov., YIM 102744-1 draft genome.</title>
        <authorList>
            <person name="Li G."/>
            <person name="Jiang Y."/>
        </authorList>
    </citation>
    <scope>NUCLEOTIDE SEQUENCE [LARGE SCALE GENOMIC DNA]</scope>
    <source>
        <strain evidence="16 17">YIM 102744-1</strain>
    </source>
</reference>
<comment type="pathway">
    <text evidence="2 14">Porphyrin-containing compound metabolism; protoporphyrin-IX biosynthesis; protoporphyrin-IX from protoporphyrinogen-IX: step 1/1.</text>
</comment>
<dbReference type="GO" id="GO:0006782">
    <property type="term" value="P:protoporphyrinogen IX biosynthetic process"/>
    <property type="evidence" value="ECO:0007669"/>
    <property type="project" value="UniProtKB-UniRule"/>
</dbReference>
<dbReference type="GO" id="GO:0046872">
    <property type="term" value="F:metal ion binding"/>
    <property type="evidence" value="ECO:0007669"/>
    <property type="project" value="UniProtKB-UniRule"/>
</dbReference>
<comment type="cofactor">
    <cofactor evidence="14">
        <name>heme b</name>
        <dbReference type="ChEBI" id="CHEBI:60344"/>
    </cofactor>
    <text evidence="14">Binds 1 heme b (iron(II)-protoporphyrin IX) group per subunit.</text>
</comment>
<keyword evidence="17" id="KW-1185">Reference proteome</keyword>
<dbReference type="UniPathway" id="UPA00251">
    <property type="reaction ID" value="UER00324"/>
</dbReference>
<evidence type="ECO:0000256" key="5">
    <source>
        <dbReference type="ARBA" id="ARBA00022475"/>
    </source>
</evidence>
<protein>
    <recommendedName>
        <fullName evidence="4 14">Protoporphyrinogen IX oxidase</fullName>
        <ecNumber evidence="14">1.3.99.-</ecNumber>
    </recommendedName>
</protein>
<keyword evidence="5 14" id="KW-1003">Cell membrane</keyword>
<comment type="similarity">
    <text evidence="3 14">Belongs to the HemJ family.</text>
</comment>
<dbReference type="GO" id="GO:0070818">
    <property type="term" value="F:protoporphyrinogen oxidase activity"/>
    <property type="evidence" value="ECO:0007669"/>
    <property type="project" value="UniProtKB-UniRule"/>
</dbReference>
<keyword evidence="10" id="KW-0560">Oxidoreductase</keyword>
<dbReference type="EC" id="1.3.99.-" evidence="14"/>
<proteinExistence type="inferred from homology"/>
<evidence type="ECO:0000256" key="12">
    <source>
        <dbReference type="ARBA" id="ARBA00023136"/>
    </source>
</evidence>
<evidence type="ECO:0000256" key="6">
    <source>
        <dbReference type="ARBA" id="ARBA00022617"/>
    </source>
</evidence>
<keyword evidence="6 14" id="KW-0349">Heme</keyword>
<evidence type="ECO:0000256" key="3">
    <source>
        <dbReference type="ARBA" id="ARBA00006501"/>
    </source>
</evidence>
<dbReference type="EMBL" id="RRAZ01000021">
    <property type="protein sequence ID" value="RRH72770.1"/>
    <property type="molecule type" value="Genomic_DNA"/>
</dbReference>
<dbReference type="OrthoDB" id="7570050at2"/>
<evidence type="ECO:0000256" key="1">
    <source>
        <dbReference type="ARBA" id="ARBA00004651"/>
    </source>
</evidence>
<dbReference type="Proteomes" id="UP000282125">
    <property type="component" value="Unassembled WGS sequence"/>
</dbReference>
<evidence type="ECO:0000256" key="14">
    <source>
        <dbReference type="PIRNR" id="PIRNR004638"/>
    </source>
</evidence>
<feature type="transmembrane region" description="Helical" evidence="15">
    <location>
        <begin position="116"/>
        <end position="135"/>
    </location>
</feature>
<keyword evidence="8 14" id="KW-0479">Metal-binding</keyword>
<dbReference type="PANTHER" id="PTHR40255:SF1">
    <property type="entry name" value="PROTOPORPHYRINOGEN IX OXIDASE"/>
    <property type="match status" value="1"/>
</dbReference>